<accession>A0AAV5WM99</accession>
<name>A0AAV5WM99_9BILA</name>
<dbReference type="Proteomes" id="UP001432322">
    <property type="component" value="Unassembled WGS sequence"/>
</dbReference>
<protein>
    <recommendedName>
        <fullName evidence="1">F-box domain-containing protein</fullName>
    </recommendedName>
</protein>
<comment type="caution">
    <text evidence="2">The sequence shown here is derived from an EMBL/GenBank/DDBJ whole genome shotgun (WGS) entry which is preliminary data.</text>
</comment>
<proteinExistence type="predicted"/>
<dbReference type="PROSITE" id="PS50181">
    <property type="entry name" value="FBOX"/>
    <property type="match status" value="1"/>
</dbReference>
<dbReference type="Pfam" id="PF00646">
    <property type="entry name" value="F-box"/>
    <property type="match status" value="1"/>
</dbReference>
<dbReference type="InterPro" id="IPR001810">
    <property type="entry name" value="F-box_dom"/>
</dbReference>
<evidence type="ECO:0000313" key="3">
    <source>
        <dbReference type="Proteomes" id="UP001432322"/>
    </source>
</evidence>
<feature type="non-terminal residue" evidence="2">
    <location>
        <position position="1"/>
    </location>
</feature>
<reference evidence="2" key="1">
    <citation type="submission" date="2023-10" db="EMBL/GenBank/DDBJ databases">
        <title>Genome assembly of Pristionchus species.</title>
        <authorList>
            <person name="Yoshida K."/>
            <person name="Sommer R.J."/>
        </authorList>
    </citation>
    <scope>NUCLEOTIDE SEQUENCE</scope>
    <source>
        <strain evidence="2">RS5133</strain>
    </source>
</reference>
<dbReference type="EMBL" id="BTSY01000005">
    <property type="protein sequence ID" value="GMT30957.1"/>
    <property type="molecule type" value="Genomic_DNA"/>
</dbReference>
<dbReference type="InterPro" id="IPR036047">
    <property type="entry name" value="F-box-like_dom_sf"/>
</dbReference>
<evidence type="ECO:0000259" key="1">
    <source>
        <dbReference type="PROSITE" id="PS50181"/>
    </source>
</evidence>
<feature type="domain" description="F-box" evidence="1">
    <location>
        <begin position="1"/>
        <end position="46"/>
    </location>
</feature>
<gene>
    <name evidence="2" type="ORF">PFISCL1PPCAC_22254</name>
</gene>
<keyword evidence="3" id="KW-1185">Reference proteome</keyword>
<evidence type="ECO:0000313" key="2">
    <source>
        <dbReference type="EMBL" id="GMT30957.1"/>
    </source>
</evidence>
<dbReference type="AlphaFoldDB" id="A0AAV5WM99"/>
<organism evidence="2 3">
    <name type="scientific">Pristionchus fissidentatus</name>
    <dbReference type="NCBI Taxonomy" id="1538716"/>
    <lineage>
        <taxon>Eukaryota</taxon>
        <taxon>Metazoa</taxon>
        <taxon>Ecdysozoa</taxon>
        <taxon>Nematoda</taxon>
        <taxon>Chromadorea</taxon>
        <taxon>Rhabditida</taxon>
        <taxon>Rhabditina</taxon>
        <taxon>Diplogasteromorpha</taxon>
        <taxon>Diplogasteroidea</taxon>
        <taxon>Neodiplogasteridae</taxon>
        <taxon>Pristionchus</taxon>
    </lineage>
</organism>
<sequence>LDKLPFEVFSMITSNLSGDDLRDLRRSCWRFSRWVKPTIDSFPAKIRSKIFSYLTIGDRKTLRLVSRSMEEEVSLCDLRLPSNMSAVIKFGICCRIYLKIEEQATEKVIVKLVEEENTFTEAFRKITRIFNRVHLETLGVAFLPILLDQMTGSYVFVSSPMCLDLSDIMIELDPTKFSCQYTECNVH</sequence>
<dbReference type="SUPFAM" id="SSF81383">
    <property type="entry name" value="F-box domain"/>
    <property type="match status" value="1"/>
</dbReference>